<dbReference type="PROSITE" id="PS50206">
    <property type="entry name" value="RHODANESE_3"/>
    <property type="match status" value="1"/>
</dbReference>
<dbReference type="Pfam" id="PF00581">
    <property type="entry name" value="Rhodanese"/>
    <property type="match status" value="1"/>
</dbReference>
<dbReference type="Gene3D" id="3.40.250.10">
    <property type="entry name" value="Rhodanese-like domain"/>
    <property type="match status" value="1"/>
</dbReference>
<accession>A0ABR0BCC6</accession>
<dbReference type="Proteomes" id="UP001287286">
    <property type="component" value="Unassembled WGS sequence"/>
</dbReference>
<dbReference type="InterPro" id="IPR001763">
    <property type="entry name" value="Rhodanese-like_dom"/>
</dbReference>
<protein>
    <recommendedName>
        <fullName evidence="1">Rhodanese domain-containing protein</fullName>
    </recommendedName>
</protein>
<feature type="domain" description="Rhodanese" evidence="1">
    <location>
        <begin position="81"/>
        <end position="182"/>
    </location>
</feature>
<dbReference type="SUPFAM" id="SSF52821">
    <property type="entry name" value="Rhodanese/Cell cycle control phosphatase"/>
    <property type="match status" value="1"/>
</dbReference>
<organism evidence="2 3">
    <name type="scientific">Purpureocillium lilacinum</name>
    <name type="common">Paecilomyces lilacinus</name>
    <dbReference type="NCBI Taxonomy" id="33203"/>
    <lineage>
        <taxon>Eukaryota</taxon>
        <taxon>Fungi</taxon>
        <taxon>Dikarya</taxon>
        <taxon>Ascomycota</taxon>
        <taxon>Pezizomycotina</taxon>
        <taxon>Sordariomycetes</taxon>
        <taxon>Hypocreomycetidae</taxon>
        <taxon>Hypocreales</taxon>
        <taxon>Ophiocordycipitaceae</taxon>
        <taxon>Purpureocillium</taxon>
    </lineage>
</organism>
<evidence type="ECO:0000259" key="1">
    <source>
        <dbReference type="PROSITE" id="PS50206"/>
    </source>
</evidence>
<name>A0ABR0BCC6_PURLI</name>
<dbReference type="EMBL" id="JAWRVI010000430">
    <property type="protein sequence ID" value="KAK4065115.1"/>
    <property type="molecule type" value="Genomic_DNA"/>
</dbReference>
<keyword evidence="3" id="KW-1185">Reference proteome</keyword>
<sequence>MPRVKSSLPTLLRRHNTLQRLAQPTSLCLASFNAAMATAPDLSNKTSPPWYAAYPAPRHLQPGCVTREELLWMLKGGENVAGRDFLLVDLRRADYEGGTIRGSVNLPAQSLYPAIPTLYRLFKAAGVRKVIWYCSSSRGRGTRAAGWFQDHIVDCGGGDSMESLILHEGVKGWALGGRQFVEWMEEYDAAPWGS</sequence>
<gene>
    <name evidence="2" type="ORF">Purlil1_14054</name>
</gene>
<dbReference type="PANTHER" id="PTHR10828">
    <property type="entry name" value="M-PHASE INDUCER PHOSPHATASE DUAL SPECIFICITY PHOSPHATASE CDC25"/>
    <property type="match status" value="1"/>
</dbReference>
<comment type="caution">
    <text evidence="2">The sequence shown here is derived from an EMBL/GenBank/DDBJ whole genome shotgun (WGS) entry which is preliminary data.</text>
</comment>
<dbReference type="SMART" id="SM00450">
    <property type="entry name" value="RHOD"/>
    <property type="match status" value="1"/>
</dbReference>
<proteinExistence type="predicted"/>
<evidence type="ECO:0000313" key="2">
    <source>
        <dbReference type="EMBL" id="KAK4065115.1"/>
    </source>
</evidence>
<reference evidence="2 3" key="1">
    <citation type="journal article" date="2024" name="Microbiol. Resour. Announc.">
        <title>Genome annotations for the ascomycete fungi Trichoderma harzianum, Trichoderma aggressivum, and Purpureocillium lilacinum.</title>
        <authorList>
            <person name="Beijen E.P.W."/>
            <person name="Ohm R.A."/>
        </authorList>
    </citation>
    <scope>NUCLEOTIDE SEQUENCE [LARGE SCALE GENOMIC DNA]</scope>
    <source>
        <strain evidence="2 3">CBS 150709</strain>
    </source>
</reference>
<evidence type="ECO:0000313" key="3">
    <source>
        <dbReference type="Proteomes" id="UP001287286"/>
    </source>
</evidence>
<dbReference type="InterPro" id="IPR036873">
    <property type="entry name" value="Rhodanese-like_dom_sf"/>
</dbReference>
<dbReference type="PANTHER" id="PTHR10828:SF50">
    <property type="entry name" value="REDUCTASE (ARC2), PUTATIVE (AFU_ORTHOLOGUE AFUA_6G13400)-RELATED"/>
    <property type="match status" value="1"/>
</dbReference>